<proteinExistence type="predicted"/>
<dbReference type="RefSeq" id="XP_060329278.1">
    <property type="nucleotide sequence ID" value="XM_060469747.1"/>
</dbReference>
<dbReference type="EMBL" id="JAUEPS010000024">
    <property type="protein sequence ID" value="KAK0455768.1"/>
    <property type="molecule type" value="Genomic_DNA"/>
</dbReference>
<accession>A0AA39K7K3</accession>
<keyword evidence="3" id="KW-1185">Reference proteome</keyword>
<dbReference type="GeneID" id="85353295"/>
<sequence length="136" mass="15116">MKSAFSQQECSGPQKRKCSLKRGSHDALMERSDKSEGAQIVSDVWALRDRAAVETCYLLCILSAVLSQENDPKDAPETFIVVHMGQHQLIENHCIVGALTTGGHAFELQALDMAFDSAYTKLKEYLDTKDAFEYGE</sequence>
<dbReference type="AlphaFoldDB" id="A0AA39K7K3"/>
<dbReference type="Proteomes" id="UP001175211">
    <property type="component" value="Unassembled WGS sequence"/>
</dbReference>
<feature type="compositionally biased region" description="Polar residues" evidence="1">
    <location>
        <begin position="1"/>
        <end position="11"/>
    </location>
</feature>
<protein>
    <submittedName>
        <fullName evidence="2">Uncharacterized protein</fullName>
    </submittedName>
</protein>
<evidence type="ECO:0000256" key="1">
    <source>
        <dbReference type="SAM" id="MobiDB-lite"/>
    </source>
</evidence>
<comment type="caution">
    <text evidence="2">The sequence shown here is derived from an EMBL/GenBank/DDBJ whole genome shotgun (WGS) entry which is preliminary data.</text>
</comment>
<feature type="region of interest" description="Disordered" evidence="1">
    <location>
        <begin position="1"/>
        <end position="23"/>
    </location>
</feature>
<organism evidence="2 3">
    <name type="scientific">Armillaria tabescens</name>
    <name type="common">Ringless honey mushroom</name>
    <name type="synonym">Agaricus tabescens</name>
    <dbReference type="NCBI Taxonomy" id="1929756"/>
    <lineage>
        <taxon>Eukaryota</taxon>
        <taxon>Fungi</taxon>
        <taxon>Dikarya</taxon>
        <taxon>Basidiomycota</taxon>
        <taxon>Agaricomycotina</taxon>
        <taxon>Agaricomycetes</taxon>
        <taxon>Agaricomycetidae</taxon>
        <taxon>Agaricales</taxon>
        <taxon>Marasmiineae</taxon>
        <taxon>Physalacriaceae</taxon>
        <taxon>Desarmillaria</taxon>
    </lineage>
</organism>
<evidence type="ECO:0000313" key="2">
    <source>
        <dbReference type="EMBL" id="KAK0455768.1"/>
    </source>
</evidence>
<evidence type="ECO:0000313" key="3">
    <source>
        <dbReference type="Proteomes" id="UP001175211"/>
    </source>
</evidence>
<name>A0AA39K7K3_ARMTA</name>
<gene>
    <name evidence="2" type="ORF">EV420DRAFT_1481207</name>
</gene>
<reference evidence="2" key="1">
    <citation type="submission" date="2023-06" db="EMBL/GenBank/DDBJ databases">
        <authorList>
            <consortium name="Lawrence Berkeley National Laboratory"/>
            <person name="Ahrendt S."/>
            <person name="Sahu N."/>
            <person name="Indic B."/>
            <person name="Wong-Bajracharya J."/>
            <person name="Merenyi Z."/>
            <person name="Ke H.-M."/>
            <person name="Monk M."/>
            <person name="Kocsube S."/>
            <person name="Drula E."/>
            <person name="Lipzen A."/>
            <person name="Balint B."/>
            <person name="Henrissat B."/>
            <person name="Andreopoulos B."/>
            <person name="Martin F.M."/>
            <person name="Harder C.B."/>
            <person name="Rigling D."/>
            <person name="Ford K.L."/>
            <person name="Foster G.D."/>
            <person name="Pangilinan J."/>
            <person name="Papanicolaou A."/>
            <person name="Barry K."/>
            <person name="LaButti K."/>
            <person name="Viragh M."/>
            <person name="Koriabine M."/>
            <person name="Yan M."/>
            <person name="Riley R."/>
            <person name="Champramary S."/>
            <person name="Plett K.L."/>
            <person name="Tsai I.J."/>
            <person name="Slot J."/>
            <person name="Sipos G."/>
            <person name="Plett J."/>
            <person name="Nagy L.G."/>
            <person name="Grigoriev I.V."/>
        </authorList>
    </citation>
    <scope>NUCLEOTIDE SEQUENCE</scope>
    <source>
        <strain evidence="2">CCBAS 213</strain>
    </source>
</reference>